<keyword evidence="1" id="KW-0812">Transmembrane</keyword>
<dbReference type="Pfam" id="PF18986">
    <property type="entry name" value="DUF5719"/>
    <property type="match status" value="1"/>
</dbReference>
<feature type="transmembrane region" description="Helical" evidence="1">
    <location>
        <begin position="21"/>
        <end position="44"/>
    </location>
</feature>
<dbReference type="OrthoDB" id="3240451at2"/>
<evidence type="ECO:0000313" key="2">
    <source>
        <dbReference type="EMBL" id="KFJ02583.1"/>
    </source>
</evidence>
<dbReference type="RefSeq" id="WP_029576339.1">
    <property type="nucleotide sequence ID" value="NZ_JGZT01000006.1"/>
</dbReference>
<gene>
    <name evidence="2" type="ORF">THER5_1046</name>
</gene>
<evidence type="ECO:0000256" key="1">
    <source>
        <dbReference type="SAM" id="Phobius"/>
    </source>
</evidence>
<sequence length="518" mass="53202">MSQELSNRKRGASGRHTASKVRRVLVALLTMVVILAAFAALIVLKPAGWLVDSPSVTSGTTVQHVSQTQYGLLCPQQMTLADDENFGDSEYQATAGNIASSALYAAFGSVYGTDVYDYPVADDAQPGELSDSDLLDSANVKTLAGDVTKSAQYIDAKLLETKSGTGVIGSMASWATSGDLKGMSAASCVPTALSDTFLLPATQTGVTEQLVVSNPSQKSTSLDVTVYGTKHAGKLSLSTSSTLTVAAGGQATLDIAAAAPGQQGVYVTVSSKETPISSVVKVIRMQGLKPQGSDVVLPLQAAALTQAMPGVVKGDAVTALVFAQRSTTVTLSWVTDEGRVEAKTVTVPGNRVTAVDLGNAPDGTLGLFADATSEINIQATVSQSGSGQADFAFVPGESGQQASGLVIPSSTSASLQLVNLSDNDQTVTVRGFDASGKATGSKKIQVDATTGVSVDPEDIGAGTQMLTCRAGKNMVWGARLSQTSLSSGKVAQAAYLPASSLEPQSREVLTANDQRIVH</sequence>
<evidence type="ECO:0000313" key="3">
    <source>
        <dbReference type="Proteomes" id="UP000029003"/>
    </source>
</evidence>
<keyword evidence="1" id="KW-1133">Transmembrane helix</keyword>
<comment type="caution">
    <text evidence="2">The sequence shown here is derived from an EMBL/GenBank/DDBJ whole genome shotgun (WGS) entry which is preliminary data.</text>
</comment>
<dbReference type="AlphaFoldDB" id="A0A087E482"/>
<proteinExistence type="predicted"/>
<dbReference type="Proteomes" id="UP000029003">
    <property type="component" value="Unassembled WGS sequence"/>
</dbReference>
<accession>A0A087E482</accession>
<dbReference type="InterPro" id="IPR043777">
    <property type="entry name" value="DUF5719"/>
</dbReference>
<dbReference type="EMBL" id="JGZT01000006">
    <property type="protein sequence ID" value="KFJ02583.1"/>
    <property type="molecule type" value="Genomic_DNA"/>
</dbReference>
<organism evidence="2 3">
    <name type="scientific">Bifidobacterium thermacidophilum subsp. thermacidophilum</name>
    <dbReference type="NCBI Taxonomy" id="79262"/>
    <lineage>
        <taxon>Bacteria</taxon>
        <taxon>Bacillati</taxon>
        <taxon>Actinomycetota</taxon>
        <taxon>Actinomycetes</taxon>
        <taxon>Bifidobacteriales</taxon>
        <taxon>Bifidobacteriaceae</taxon>
        <taxon>Bifidobacterium</taxon>
    </lineage>
</organism>
<reference evidence="2 3" key="1">
    <citation type="submission" date="2014-03" db="EMBL/GenBank/DDBJ databases">
        <title>Genomics of Bifidobacteria.</title>
        <authorList>
            <person name="Ventura M."/>
            <person name="Milani C."/>
            <person name="Lugli G.A."/>
        </authorList>
    </citation>
    <scope>NUCLEOTIDE SEQUENCE [LARGE SCALE GENOMIC DNA]</scope>
    <source>
        <strain evidence="2 3">LMG 21395</strain>
    </source>
</reference>
<keyword evidence="1" id="KW-0472">Membrane</keyword>
<name>A0A087E482_9BIFI</name>
<protein>
    <submittedName>
        <fullName evidence="2">Uncharacterized protein</fullName>
    </submittedName>
</protein>